<dbReference type="OrthoDB" id="9804243at2"/>
<dbReference type="NCBIfam" id="TIGR00234">
    <property type="entry name" value="tyrS"/>
    <property type="match status" value="1"/>
</dbReference>
<gene>
    <name evidence="8" type="primary">tyrS</name>
    <name evidence="11" type="ORF">AXF17_01385</name>
</gene>
<evidence type="ECO:0000256" key="8">
    <source>
        <dbReference type="HAMAP-Rule" id="MF_02006"/>
    </source>
</evidence>
<keyword evidence="6 8" id="KW-0030">Aminoacyl-tRNA synthetase</keyword>
<dbReference type="CDD" id="cd00165">
    <property type="entry name" value="S4"/>
    <property type="match status" value="1"/>
</dbReference>
<proteinExistence type="inferred from homology"/>
<dbReference type="InterPro" id="IPR002305">
    <property type="entry name" value="aa-tRNA-synth_Ic"/>
</dbReference>
<evidence type="ECO:0000256" key="5">
    <source>
        <dbReference type="ARBA" id="ARBA00022917"/>
    </source>
</evidence>
<evidence type="ECO:0000313" key="12">
    <source>
        <dbReference type="Proteomes" id="UP000214689"/>
    </source>
</evidence>
<comment type="subunit">
    <text evidence="8">Homodimer.</text>
</comment>
<dbReference type="PANTHER" id="PTHR11766:SF0">
    <property type="entry name" value="TYROSINE--TRNA LIGASE, MITOCHONDRIAL"/>
    <property type="match status" value="1"/>
</dbReference>
<keyword evidence="5 8" id="KW-0648">Protein biosynthesis</keyword>
<feature type="binding site" evidence="8">
    <location>
        <position position="263"/>
    </location>
    <ligand>
        <name>ATP</name>
        <dbReference type="ChEBI" id="CHEBI:30616"/>
    </ligand>
</feature>
<keyword evidence="12" id="KW-1185">Reference proteome</keyword>
<keyword evidence="2 8" id="KW-0547">Nucleotide-binding</keyword>
<dbReference type="GO" id="GO:0003723">
    <property type="term" value="F:RNA binding"/>
    <property type="evidence" value="ECO:0007669"/>
    <property type="project" value="UniProtKB-KW"/>
</dbReference>
<accession>A0A223AQM7</accession>
<dbReference type="InterPro" id="IPR054608">
    <property type="entry name" value="SYY-like_C"/>
</dbReference>
<keyword evidence="1 8" id="KW-0436">Ligase</keyword>
<evidence type="ECO:0000256" key="9">
    <source>
        <dbReference type="PROSITE-ProRule" id="PRU00182"/>
    </source>
</evidence>
<protein>
    <recommendedName>
        <fullName evidence="8">Tyrosine--tRNA ligase</fullName>
        <ecNumber evidence="8">6.1.1.1</ecNumber>
    </recommendedName>
    <alternativeName>
        <fullName evidence="8">Tyrosyl-tRNA synthetase</fullName>
        <shortName evidence="8">TyrRS</shortName>
    </alternativeName>
</protein>
<feature type="binding site" evidence="8">
    <location>
        <position position="204"/>
    </location>
    <ligand>
        <name>L-tyrosine</name>
        <dbReference type="ChEBI" id="CHEBI:58315"/>
    </ligand>
</feature>
<dbReference type="InterPro" id="IPR036986">
    <property type="entry name" value="S4_RNA-bd_sf"/>
</dbReference>
<dbReference type="InterPro" id="IPR024107">
    <property type="entry name" value="Tyr-tRNA-ligase_bac_1"/>
</dbReference>
<dbReference type="GO" id="GO:0006437">
    <property type="term" value="P:tyrosyl-tRNA aminoacylation"/>
    <property type="evidence" value="ECO:0007669"/>
    <property type="project" value="UniProtKB-UniRule"/>
</dbReference>
<evidence type="ECO:0000256" key="4">
    <source>
        <dbReference type="ARBA" id="ARBA00022884"/>
    </source>
</evidence>
<dbReference type="GO" id="GO:0005829">
    <property type="term" value="C:cytosol"/>
    <property type="evidence" value="ECO:0007669"/>
    <property type="project" value="TreeGrafter"/>
</dbReference>
<comment type="function">
    <text evidence="8">Catalyzes the attachment of tyrosine to tRNA(Tyr) in a two-step reaction: tyrosine is first activated by ATP to form Tyr-AMP and then transferred to the acceptor end of tRNA(Tyr).</text>
</comment>
<dbReference type="Proteomes" id="UP000214689">
    <property type="component" value="Chromosome"/>
</dbReference>
<evidence type="ECO:0000256" key="7">
    <source>
        <dbReference type="ARBA" id="ARBA00048248"/>
    </source>
</evidence>
<keyword evidence="4 9" id="KW-0694">RNA-binding</keyword>
<evidence type="ECO:0000256" key="6">
    <source>
        <dbReference type="ARBA" id="ARBA00023146"/>
    </source>
</evidence>
<dbReference type="EC" id="6.1.1.1" evidence="8"/>
<evidence type="ECO:0000313" key="11">
    <source>
        <dbReference type="EMBL" id="ASS37257.1"/>
    </source>
</evidence>
<evidence type="ECO:0000256" key="3">
    <source>
        <dbReference type="ARBA" id="ARBA00022840"/>
    </source>
</evidence>
<dbReference type="Gene3D" id="3.40.50.620">
    <property type="entry name" value="HUPs"/>
    <property type="match status" value="1"/>
</dbReference>
<comment type="subcellular location">
    <subcellularLocation>
        <location evidence="8">Cytoplasm</location>
    </subcellularLocation>
</comment>
<comment type="catalytic activity">
    <reaction evidence="7 8">
        <text>tRNA(Tyr) + L-tyrosine + ATP = L-tyrosyl-tRNA(Tyr) + AMP + diphosphate + H(+)</text>
        <dbReference type="Rhea" id="RHEA:10220"/>
        <dbReference type="Rhea" id="RHEA-COMP:9706"/>
        <dbReference type="Rhea" id="RHEA-COMP:9707"/>
        <dbReference type="ChEBI" id="CHEBI:15378"/>
        <dbReference type="ChEBI" id="CHEBI:30616"/>
        <dbReference type="ChEBI" id="CHEBI:33019"/>
        <dbReference type="ChEBI" id="CHEBI:58315"/>
        <dbReference type="ChEBI" id="CHEBI:78442"/>
        <dbReference type="ChEBI" id="CHEBI:78536"/>
        <dbReference type="ChEBI" id="CHEBI:456215"/>
        <dbReference type="EC" id="6.1.1.1"/>
    </reaction>
</comment>
<dbReference type="GO" id="GO:0004831">
    <property type="term" value="F:tyrosine-tRNA ligase activity"/>
    <property type="evidence" value="ECO:0007669"/>
    <property type="project" value="UniProtKB-UniRule"/>
</dbReference>
<dbReference type="PRINTS" id="PR01040">
    <property type="entry name" value="TRNASYNTHTYR"/>
</dbReference>
<dbReference type="SUPFAM" id="SSF55174">
    <property type="entry name" value="Alpha-L RNA-binding motif"/>
    <property type="match status" value="1"/>
</dbReference>
<sequence length="442" mass="49595">MIQIPDNVSKHTNVYDVLEERGLIEQCTDPKAMRDLLGSEKIKFYVGFDPTADCLHVGHLIQIIIFAYMLKYGHTPVALVGGGTVMIGDPSGRTDLRRMMDVEEIDANGRKFKDLFDRFLPFDDEWKYTGNGGVMQPGHQNREPKPGLAVSTNNALWLRNLNYIEFVREIGSVFNVNEMLRAECYKRRLKEGLTFLEFNYMLMQGYDFYVMARDFGLKAQFGGNDQWSNIIAGVNIAKKKSNLDVYGMTFSLLTKSDGEKMGKTAGGALWLNEDRVSVFDFFQYWRNVADADVNKCLRMLTFLPMDEVNRLSSLEGAEINQAKEILAYEVTKLVHGEEKAKKALEDARAVFASGGTNAATMPTVEIEKASFEGEGFGLASLLKEIGLAQSNGDAFRTIEQGGARINGEQVTDRKRRVTLADFEDGKLTIQKGKKKFVAVTLK</sequence>
<dbReference type="SUPFAM" id="SSF52374">
    <property type="entry name" value="Nucleotidylyl transferase"/>
    <property type="match status" value="1"/>
</dbReference>
<comment type="caution">
    <text evidence="8">Lacks conserved residue(s) required for the propagation of feature annotation.</text>
</comment>
<feature type="short sequence motif" description="'KMSKS' region" evidence="8">
    <location>
        <begin position="260"/>
        <end position="264"/>
    </location>
</feature>
<keyword evidence="3 8" id="KW-0067">ATP-binding</keyword>
<dbReference type="GO" id="GO:0005524">
    <property type="term" value="F:ATP binding"/>
    <property type="evidence" value="ECO:0007669"/>
    <property type="project" value="UniProtKB-UniRule"/>
</dbReference>
<dbReference type="PROSITE" id="PS00178">
    <property type="entry name" value="AA_TRNA_LIGASE_I"/>
    <property type="match status" value="1"/>
</dbReference>
<dbReference type="InterPro" id="IPR014729">
    <property type="entry name" value="Rossmann-like_a/b/a_fold"/>
</dbReference>
<dbReference type="Pfam" id="PF00579">
    <property type="entry name" value="tRNA-synt_1b"/>
    <property type="match status" value="1"/>
</dbReference>
<dbReference type="CDD" id="cd00805">
    <property type="entry name" value="TyrRS_core"/>
    <property type="match status" value="1"/>
</dbReference>
<dbReference type="EMBL" id="CP016199">
    <property type="protein sequence ID" value="ASS37257.1"/>
    <property type="molecule type" value="Genomic_DNA"/>
</dbReference>
<dbReference type="FunFam" id="1.10.240.10:FF:000001">
    <property type="entry name" value="Tyrosine--tRNA ligase"/>
    <property type="match status" value="1"/>
</dbReference>
<dbReference type="Gene3D" id="1.10.240.10">
    <property type="entry name" value="Tyrosyl-Transfer RNA Synthetase"/>
    <property type="match status" value="1"/>
</dbReference>
<evidence type="ECO:0000259" key="10">
    <source>
        <dbReference type="Pfam" id="PF22421"/>
    </source>
</evidence>
<dbReference type="AlphaFoldDB" id="A0A223AQM7"/>
<name>A0A223AQM7_9FIRM</name>
<dbReference type="HAMAP" id="MF_02006">
    <property type="entry name" value="Tyr_tRNA_synth_type1"/>
    <property type="match status" value="1"/>
</dbReference>
<evidence type="ECO:0000256" key="1">
    <source>
        <dbReference type="ARBA" id="ARBA00022598"/>
    </source>
</evidence>
<dbReference type="InterPro" id="IPR002307">
    <property type="entry name" value="Tyr-tRNA-ligase"/>
</dbReference>
<feature type="binding site" evidence="8">
    <location>
        <position position="200"/>
    </location>
    <ligand>
        <name>L-tyrosine</name>
        <dbReference type="ChEBI" id="CHEBI:58315"/>
    </ligand>
</feature>
<evidence type="ECO:0000256" key="2">
    <source>
        <dbReference type="ARBA" id="ARBA00022741"/>
    </source>
</evidence>
<dbReference type="Gene3D" id="3.10.290.10">
    <property type="entry name" value="RNA-binding S4 domain"/>
    <property type="match status" value="1"/>
</dbReference>
<reference evidence="12" key="1">
    <citation type="submission" date="2016-05" db="EMBL/GenBank/DDBJ databases">
        <authorList>
            <person name="Holder M.E."/>
            <person name="Ajami N.J."/>
            <person name="Petrosino J.F."/>
        </authorList>
    </citation>
    <scope>NUCLEOTIDE SEQUENCE [LARGE SCALE GENOMIC DNA]</scope>
    <source>
        <strain evidence="12">ATCC 700696</strain>
    </source>
</reference>
<keyword evidence="8" id="KW-0963">Cytoplasm</keyword>
<feature type="domain" description="Tyrosine--tRNA ligase SYY-like C-terminal" evidence="10">
    <location>
        <begin position="361"/>
        <end position="438"/>
    </location>
</feature>
<dbReference type="InterPro" id="IPR001412">
    <property type="entry name" value="aa-tRNA-synth_I_CS"/>
</dbReference>
<dbReference type="PROSITE" id="PS50889">
    <property type="entry name" value="S4"/>
    <property type="match status" value="1"/>
</dbReference>
<feature type="binding site" evidence="8">
    <location>
        <position position="45"/>
    </location>
    <ligand>
        <name>L-tyrosine</name>
        <dbReference type="ChEBI" id="CHEBI:58315"/>
    </ligand>
</feature>
<dbReference type="Pfam" id="PF22421">
    <property type="entry name" value="SYY_C-terminal"/>
    <property type="match status" value="1"/>
</dbReference>
<dbReference type="RefSeq" id="WP_094233477.1">
    <property type="nucleotide sequence ID" value="NZ_CP016199.1"/>
</dbReference>
<comment type="similarity">
    <text evidence="8">Belongs to the class-I aminoacyl-tRNA synthetase family. TyrS type 1 subfamily.</text>
</comment>
<organism evidence="11 12">
    <name type="scientific">Mogibacterium pumilum</name>
    <dbReference type="NCBI Taxonomy" id="86332"/>
    <lineage>
        <taxon>Bacteria</taxon>
        <taxon>Bacillati</taxon>
        <taxon>Bacillota</taxon>
        <taxon>Clostridia</taxon>
        <taxon>Peptostreptococcales</taxon>
        <taxon>Anaerovoracaceae</taxon>
        <taxon>Mogibacterium</taxon>
    </lineage>
</organism>
<dbReference type="InterPro" id="IPR024088">
    <property type="entry name" value="Tyr-tRNA-ligase_bac-type"/>
</dbReference>
<dbReference type="PANTHER" id="PTHR11766">
    <property type="entry name" value="TYROSYL-TRNA SYNTHETASE"/>
    <property type="match status" value="1"/>
</dbReference>